<accession>A0ACC0IP63</accession>
<proteinExistence type="predicted"/>
<dbReference type="Proteomes" id="UP001060215">
    <property type="component" value="Chromosome 3"/>
</dbReference>
<evidence type="ECO:0000313" key="1">
    <source>
        <dbReference type="EMBL" id="KAI8027181.1"/>
    </source>
</evidence>
<gene>
    <name evidence="1" type="ORF">LOK49_LG02G03173</name>
</gene>
<evidence type="ECO:0000313" key="2">
    <source>
        <dbReference type="Proteomes" id="UP001060215"/>
    </source>
</evidence>
<keyword evidence="2" id="KW-1185">Reference proteome</keyword>
<name>A0ACC0IP63_9ERIC</name>
<protein>
    <submittedName>
        <fullName evidence="1">Uncharacterized protein</fullName>
    </submittedName>
</protein>
<dbReference type="EMBL" id="CM045760">
    <property type="protein sequence ID" value="KAI8027181.1"/>
    <property type="molecule type" value="Genomic_DNA"/>
</dbReference>
<comment type="caution">
    <text evidence="1">The sequence shown here is derived from an EMBL/GenBank/DDBJ whole genome shotgun (WGS) entry which is preliminary data.</text>
</comment>
<organism evidence="1 2">
    <name type="scientific">Camellia lanceoleosa</name>
    <dbReference type="NCBI Taxonomy" id="1840588"/>
    <lineage>
        <taxon>Eukaryota</taxon>
        <taxon>Viridiplantae</taxon>
        <taxon>Streptophyta</taxon>
        <taxon>Embryophyta</taxon>
        <taxon>Tracheophyta</taxon>
        <taxon>Spermatophyta</taxon>
        <taxon>Magnoliopsida</taxon>
        <taxon>eudicotyledons</taxon>
        <taxon>Gunneridae</taxon>
        <taxon>Pentapetalae</taxon>
        <taxon>asterids</taxon>
        <taxon>Ericales</taxon>
        <taxon>Theaceae</taxon>
        <taxon>Camellia</taxon>
    </lineage>
</organism>
<reference evidence="1 2" key="1">
    <citation type="journal article" date="2022" name="Plant J.">
        <title>Chromosome-level genome of Camellia lanceoleosa provides a valuable resource for understanding genome evolution and self-incompatibility.</title>
        <authorList>
            <person name="Gong W."/>
            <person name="Xiao S."/>
            <person name="Wang L."/>
            <person name="Liao Z."/>
            <person name="Chang Y."/>
            <person name="Mo W."/>
            <person name="Hu G."/>
            <person name="Li W."/>
            <person name="Zhao G."/>
            <person name="Zhu H."/>
            <person name="Hu X."/>
            <person name="Ji K."/>
            <person name="Xiang X."/>
            <person name="Song Q."/>
            <person name="Yuan D."/>
            <person name="Jin S."/>
            <person name="Zhang L."/>
        </authorList>
    </citation>
    <scope>NUCLEOTIDE SEQUENCE [LARGE SCALE GENOMIC DNA]</scope>
    <source>
        <strain evidence="1">SQ_2022a</strain>
    </source>
</reference>
<sequence>MSNFKSDNPDPAKGTPAIEKSEPEKSSLDQVDQGKAPQKIDPETKEAGILATCLASLCCCFAAGGVVLGDELTS</sequence>